<evidence type="ECO:0000259" key="5">
    <source>
        <dbReference type="Pfam" id="PF08100"/>
    </source>
</evidence>
<dbReference type="GeneTree" id="ENSGT00940000161561"/>
<dbReference type="Gene3D" id="3.40.50.150">
    <property type="entry name" value="Vaccinia Virus protein VP39"/>
    <property type="match status" value="1"/>
</dbReference>
<dbReference type="PROSITE" id="PS51683">
    <property type="entry name" value="SAM_OMT_II"/>
    <property type="match status" value="1"/>
</dbReference>
<dbReference type="Pfam" id="PF00891">
    <property type="entry name" value="Methyltransf_2"/>
    <property type="match status" value="1"/>
</dbReference>
<feature type="domain" description="O-methyltransferase C-terminal" evidence="4">
    <location>
        <begin position="101"/>
        <end position="175"/>
    </location>
</feature>
<reference evidence="6" key="1">
    <citation type="submission" date="2025-08" db="UniProtKB">
        <authorList>
            <consortium name="Ensembl"/>
        </authorList>
    </citation>
    <scope>IDENTIFICATION</scope>
</reference>
<dbReference type="InterPro" id="IPR001077">
    <property type="entry name" value="COMT_C"/>
</dbReference>
<dbReference type="InterPro" id="IPR036388">
    <property type="entry name" value="WH-like_DNA-bd_sf"/>
</dbReference>
<evidence type="ECO:0000259" key="4">
    <source>
        <dbReference type="Pfam" id="PF00891"/>
    </source>
</evidence>
<reference evidence="6" key="2">
    <citation type="submission" date="2025-09" db="UniProtKB">
        <authorList>
            <consortium name="Ensembl"/>
        </authorList>
    </citation>
    <scope>IDENTIFICATION</scope>
</reference>
<evidence type="ECO:0000256" key="3">
    <source>
        <dbReference type="ARBA" id="ARBA00022691"/>
    </source>
</evidence>
<evidence type="ECO:0000313" key="6">
    <source>
        <dbReference type="Ensembl" id="ENSHCOP00000009643.1"/>
    </source>
</evidence>
<keyword evidence="7" id="KW-1185">Reference proteome</keyword>
<accession>A0A3Q2XX54</accession>
<dbReference type="InterPro" id="IPR016461">
    <property type="entry name" value="COMT-like"/>
</dbReference>
<dbReference type="InterPro" id="IPR029063">
    <property type="entry name" value="SAM-dependent_MTases_sf"/>
</dbReference>
<organism evidence="6 7">
    <name type="scientific">Hippocampus comes</name>
    <name type="common">Tiger tail seahorse</name>
    <dbReference type="NCBI Taxonomy" id="109280"/>
    <lineage>
        <taxon>Eukaryota</taxon>
        <taxon>Metazoa</taxon>
        <taxon>Chordata</taxon>
        <taxon>Craniata</taxon>
        <taxon>Vertebrata</taxon>
        <taxon>Euteleostomi</taxon>
        <taxon>Actinopterygii</taxon>
        <taxon>Neopterygii</taxon>
        <taxon>Teleostei</taxon>
        <taxon>Neoteleostei</taxon>
        <taxon>Acanthomorphata</taxon>
        <taxon>Syngnathiaria</taxon>
        <taxon>Syngnathiformes</taxon>
        <taxon>Syngnathoidei</taxon>
        <taxon>Syngnathidae</taxon>
        <taxon>Hippocampus</taxon>
    </lineage>
</organism>
<name>A0A3Q2XX54_HIPCM</name>
<keyword evidence="3" id="KW-0949">S-adenosyl-L-methionine</keyword>
<dbReference type="Proteomes" id="UP000264820">
    <property type="component" value="Unplaced"/>
</dbReference>
<proteinExistence type="predicted"/>
<dbReference type="Gene3D" id="1.10.10.10">
    <property type="entry name" value="Winged helix-like DNA-binding domain superfamily/Winged helix DNA-binding domain"/>
    <property type="match status" value="1"/>
</dbReference>
<sequence length="192" mass="21348">MLTSNAKCYRLALFTASKLGVFDLLQRRPALNAAQVALELKTSLKGTEHLLEACLSLKLLKNCKTPAYENTELSKRFLLSEAPSSLLGSLEHCNDTVWLLFSHLESAVQEGVHQHHRTFCNKSNAELLTKDTVNRSQEVKLRFMKAMHSFARVSGKAVATAFDLSAFKSACDLGGENVYITFGNISEIRKKI</sequence>
<protein>
    <recommendedName>
        <fullName evidence="8">Acetylserotonin O-methyltransferase dimerisation domain-containing protein</fullName>
    </recommendedName>
</protein>
<evidence type="ECO:0000256" key="1">
    <source>
        <dbReference type="ARBA" id="ARBA00022603"/>
    </source>
</evidence>
<evidence type="ECO:0000313" key="7">
    <source>
        <dbReference type="Proteomes" id="UP000264820"/>
    </source>
</evidence>
<dbReference type="GO" id="GO:0046983">
    <property type="term" value="F:protein dimerization activity"/>
    <property type="evidence" value="ECO:0007669"/>
    <property type="project" value="InterPro"/>
</dbReference>
<feature type="domain" description="O-methyltransferase dimerisation" evidence="5">
    <location>
        <begin position="12"/>
        <end position="78"/>
    </location>
</feature>
<keyword evidence="2" id="KW-0808">Transferase</keyword>
<dbReference type="AlphaFoldDB" id="A0A3Q2XX54"/>
<dbReference type="GO" id="GO:0032259">
    <property type="term" value="P:methylation"/>
    <property type="evidence" value="ECO:0007669"/>
    <property type="project" value="UniProtKB-KW"/>
</dbReference>
<dbReference type="InterPro" id="IPR012967">
    <property type="entry name" value="COMT_dimerisation"/>
</dbReference>
<dbReference type="STRING" id="109280.ENSHCOP00000009643"/>
<evidence type="ECO:0008006" key="8">
    <source>
        <dbReference type="Google" id="ProtNLM"/>
    </source>
</evidence>
<dbReference type="GO" id="GO:0008171">
    <property type="term" value="F:O-methyltransferase activity"/>
    <property type="evidence" value="ECO:0007669"/>
    <property type="project" value="InterPro"/>
</dbReference>
<dbReference type="Pfam" id="PF08100">
    <property type="entry name" value="Dimerisation"/>
    <property type="match status" value="1"/>
</dbReference>
<dbReference type="Ensembl" id="ENSHCOT00000025881.1">
    <property type="protein sequence ID" value="ENSHCOP00000009643.1"/>
    <property type="gene ID" value="ENSHCOG00000000348.1"/>
</dbReference>
<keyword evidence="1" id="KW-0489">Methyltransferase</keyword>
<evidence type="ECO:0000256" key="2">
    <source>
        <dbReference type="ARBA" id="ARBA00022679"/>
    </source>
</evidence>